<keyword evidence="1" id="KW-0472">Membrane</keyword>
<accession>A0AA37PEE2</accession>
<name>A0AA37PEE2_9PEZI</name>
<comment type="caution">
    <text evidence="2">The sequence shown here is derived from an EMBL/GenBank/DDBJ whole genome shotgun (WGS) entry which is preliminary data.</text>
</comment>
<feature type="transmembrane region" description="Helical" evidence="1">
    <location>
        <begin position="77"/>
        <end position="100"/>
    </location>
</feature>
<gene>
    <name evidence="2" type="ORF">ColSpa_10860</name>
</gene>
<dbReference type="GeneID" id="73331662"/>
<feature type="transmembrane region" description="Helical" evidence="1">
    <location>
        <begin position="196"/>
        <end position="215"/>
    </location>
</feature>
<dbReference type="Proteomes" id="UP001055115">
    <property type="component" value="Unassembled WGS sequence"/>
</dbReference>
<evidence type="ECO:0000256" key="1">
    <source>
        <dbReference type="SAM" id="Phobius"/>
    </source>
</evidence>
<organism evidence="2 3">
    <name type="scientific">Colletotrichum spaethianum</name>
    <dbReference type="NCBI Taxonomy" id="700344"/>
    <lineage>
        <taxon>Eukaryota</taxon>
        <taxon>Fungi</taxon>
        <taxon>Dikarya</taxon>
        <taxon>Ascomycota</taxon>
        <taxon>Pezizomycotina</taxon>
        <taxon>Sordariomycetes</taxon>
        <taxon>Hypocreomycetidae</taxon>
        <taxon>Glomerellales</taxon>
        <taxon>Glomerellaceae</taxon>
        <taxon>Colletotrichum</taxon>
        <taxon>Colletotrichum spaethianum species complex</taxon>
    </lineage>
</organism>
<dbReference type="AlphaFoldDB" id="A0AA37PEE2"/>
<reference evidence="2 3" key="1">
    <citation type="submission" date="2022-03" db="EMBL/GenBank/DDBJ databases">
        <title>Genome data of Colletotrichum spp.</title>
        <authorList>
            <person name="Utami Y.D."/>
            <person name="Hiruma K."/>
        </authorList>
    </citation>
    <scope>NUCLEOTIDE SEQUENCE [LARGE SCALE GENOMIC DNA]</scope>
    <source>
        <strain evidence="2 3">MAFF 239500</strain>
    </source>
</reference>
<sequence length="240" mass="26392">MPLSRKLPALLALSASVGVLLSSILALAFKMVSYTSYTQETNGSPTGAGTRSSPIKGSGGWINFYPEHLVPVTRAPLVVAASFGLVMGLAATCLIAWSLIKKRVLPIAVTHQIALLAVLAVNVLVATVTMIYMLVQHSRSAHFDPEYEMTTAYYDHGLFTLETWACESSQYVDAFRDSENHSLVQQCTTERASRGLAVALFFFCLALLGLLAWDLNRTQVVVAKKQRRTKNSWEDDEWGY</sequence>
<protein>
    <submittedName>
        <fullName evidence="2">Uncharacterized protein</fullName>
    </submittedName>
</protein>
<keyword evidence="1" id="KW-1133">Transmembrane helix</keyword>
<keyword evidence="3" id="KW-1185">Reference proteome</keyword>
<proteinExistence type="predicted"/>
<dbReference type="EMBL" id="BQXU01000039">
    <property type="protein sequence ID" value="GKT50679.1"/>
    <property type="molecule type" value="Genomic_DNA"/>
</dbReference>
<evidence type="ECO:0000313" key="3">
    <source>
        <dbReference type="Proteomes" id="UP001055115"/>
    </source>
</evidence>
<evidence type="ECO:0000313" key="2">
    <source>
        <dbReference type="EMBL" id="GKT50679.1"/>
    </source>
</evidence>
<dbReference type="RefSeq" id="XP_049133029.1">
    <property type="nucleotide sequence ID" value="XM_049277072.1"/>
</dbReference>
<feature type="transmembrane region" description="Helical" evidence="1">
    <location>
        <begin position="112"/>
        <end position="135"/>
    </location>
</feature>
<keyword evidence="1" id="KW-0812">Transmembrane</keyword>